<dbReference type="EMBL" id="AP018795">
    <property type="protein sequence ID" value="BBF65260.1"/>
    <property type="molecule type" value="Genomic_DNA"/>
</dbReference>
<keyword evidence="8" id="KW-1185">Reference proteome</keyword>
<sequence length="353" mass="39804">MSLEALHIQSVRCIETLDLKADHQWNWLIGANGAGKSSVLEAIHLLGTGQTWRHGFRHVQREGDDAYLVSAHLPDHFLALRRRGDEREIRYDGEPLGSAWQLLDILPLQSLHDDNSHFVSGTAEDRRRVLDWGIYYADRYYGTVFRQYRRALLQRNAWLKSDHNHGRQPWDDAVIVAGEDIQQRRQAHLAAVQPEVVTLWERWSGSLTGLSLHLHSGWKEGMALGDCLLRDHEQDREAGYTHSGPHRANLAFRIRGKPAPDILSRGQLRVLGLAYRLAQVKILKRAGLPLPTILIDDFAAELDASARDWWVNELDLLGVQIFAAVTTARQIPATVGGSHFCLAAGQLEKETAS</sequence>
<dbReference type="PANTHER" id="PTHR32182:SF0">
    <property type="entry name" value="DNA REPLICATION AND REPAIR PROTEIN RECF"/>
    <property type="match status" value="1"/>
</dbReference>
<keyword evidence="4 6" id="KW-0067">ATP-binding</keyword>
<protein>
    <recommendedName>
        <fullName evidence="6">DNA replication and repair protein RecF</fullName>
    </recommendedName>
</protein>
<evidence type="ECO:0000256" key="3">
    <source>
        <dbReference type="ARBA" id="ARBA00022741"/>
    </source>
</evidence>
<name>A0A2Z6IHU5_ACIFI</name>
<dbReference type="KEGG" id="afj:AFERRID_14780"/>
<gene>
    <name evidence="6" type="primary">recF</name>
    <name evidence="7" type="ORF">AFERRID_14780</name>
</gene>
<evidence type="ECO:0000256" key="6">
    <source>
        <dbReference type="HAMAP-Rule" id="MF_00365"/>
    </source>
</evidence>
<evidence type="ECO:0000313" key="8">
    <source>
        <dbReference type="Proteomes" id="UP000280188"/>
    </source>
</evidence>
<dbReference type="GO" id="GO:0006260">
    <property type="term" value="P:DNA replication"/>
    <property type="evidence" value="ECO:0007669"/>
    <property type="project" value="UniProtKB-UniRule"/>
</dbReference>
<organism evidence="7 8">
    <name type="scientific">Acidithiobacillus ferridurans</name>
    <dbReference type="NCBI Taxonomy" id="1232575"/>
    <lineage>
        <taxon>Bacteria</taxon>
        <taxon>Pseudomonadati</taxon>
        <taxon>Pseudomonadota</taxon>
        <taxon>Acidithiobacillia</taxon>
        <taxon>Acidithiobacillales</taxon>
        <taxon>Acidithiobacillaceae</taxon>
        <taxon>Acidithiobacillus</taxon>
    </lineage>
</organism>
<accession>A0A2Z6IHU5</accession>
<proteinExistence type="inferred from homology"/>
<dbReference type="GO" id="GO:0006302">
    <property type="term" value="P:double-strand break repair"/>
    <property type="evidence" value="ECO:0007669"/>
    <property type="project" value="TreeGrafter"/>
</dbReference>
<keyword evidence="5 6" id="KW-0238">DNA-binding</keyword>
<dbReference type="Proteomes" id="UP000280188">
    <property type="component" value="Chromosome"/>
</dbReference>
<keyword evidence="6" id="KW-0234">DNA repair</keyword>
<keyword evidence="1 6" id="KW-0963">Cytoplasm</keyword>
<dbReference type="PANTHER" id="PTHR32182">
    <property type="entry name" value="DNA REPLICATION AND REPAIR PROTEIN RECF"/>
    <property type="match status" value="1"/>
</dbReference>
<evidence type="ECO:0000256" key="2">
    <source>
        <dbReference type="ARBA" id="ARBA00022705"/>
    </source>
</evidence>
<dbReference type="InterPro" id="IPR027417">
    <property type="entry name" value="P-loop_NTPase"/>
</dbReference>
<comment type="similarity">
    <text evidence="6">Belongs to the RecF family.</text>
</comment>
<feature type="binding site" evidence="6">
    <location>
        <begin position="30"/>
        <end position="37"/>
    </location>
    <ligand>
        <name>ATP</name>
        <dbReference type="ChEBI" id="CHEBI:30616"/>
    </ligand>
</feature>
<keyword evidence="6" id="KW-0227">DNA damage</keyword>
<dbReference type="HAMAP" id="MF_00365">
    <property type="entry name" value="RecF"/>
    <property type="match status" value="1"/>
</dbReference>
<dbReference type="InterPro" id="IPR042174">
    <property type="entry name" value="RecF_2"/>
</dbReference>
<comment type="subcellular location">
    <subcellularLocation>
        <location evidence="6">Cytoplasm</location>
    </subcellularLocation>
</comment>
<dbReference type="GO" id="GO:0009432">
    <property type="term" value="P:SOS response"/>
    <property type="evidence" value="ECO:0007669"/>
    <property type="project" value="UniProtKB-UniRule"/>
</dbReference>
<evidence type="ECO:0000256" key="5">
    <source>
        <dbReference type="ARBA" id="ARBA00023125"/>
    </source>
</evidence>
<reference evidence="7 8" key="1">
    <citation type="journal article" date="2018" name="Microbiol. Resour. Announc.">
        <title>Complete Genome Sequence of Acidithiobacillus ferridurans JCM 18981.</title>
        <authorList>
            <person name="Miyauchi T."/>
            <person name="Kouzuma A."/>
            <person name="Abe T."/>
            <person name="Watanabe K."/>
        </authorList>
    </citation>
    <scope>NUCLEOTIDE SEQUENCE [LARGE SCALE GENOMIC DNA]</scope>
    <source>
        <strain evidence="8">ATCC 33020 / DSM 29468 / JCM 18981 / 11Fe</strain>
    </source>
</reference>
<evidence type="ECO:0000256" key="1">
    <source>
        <dbReference type="ARBA" id="ARBA00022490"/>
    </source>
</evidence>
<dbReference type="GO" id="GO:0005524">
    <property type="term" value="F:ATP binding"/>
    <property type="evidence" value="ECO:0007669"/>
    <property type="project" value="UniProtKB-UniRule"/>
</dbReference>
<dbReference type="Pfam" id="PF02463">
    <property type="entry name" value="SMC_N"/>
    <property type="match status" value="1"/>
</dbReference>
<keyword evidence="3 6" id="KW-0547">Nucleotide-binding</keyword>
<dbReference type="Gene3D" id="1.20.1050.90">
    <property type="entry name" value="RecF/RecN/SMC, N-terminal domain"/>
    <property type="match status" value="1"/>
</dbReference>
<comment type="function">
    <text evidence="6">The RecF protein is involved in DNA metabolism; it is required for DNA replication and normal SOS inducibility. RecF binds preferentially to single-stranded, linear DNA. It also seems to bind ATP.</text>
</comment>
<dbReference type="GO" id="GO:0000731">
    <property type="term" value="P:DNA synthesis involved in DNA repair"/>
    <property type="evidence" value="ECO:0007669"/>
    <property type="project" value="TreeGrafter"/>
</dbReference>
<keyword evidence="2 6" id="KW-0235">DNA replication</keyword>
<dbReference type="RefSeq" id="WP_126604723.1">
    <property type="nucleotide sequence ID" value="NZ_AP018795.1"/>
</dbReference>
<dbReference type="InterPro" id="IPR003395">
    <property type="entry name" value="RecF/RecN/SMC_N"/>
</dbReference>
<dbReference type="AlphaFoldDB" id="A0A2Z6IHU5"/>
<evidence type="ECO:0000256" key="4">
    <source>
        <dbReference type="ARBA" id="ARBA00022840"/>
    </source>
</evidence>
<dbReference type="SUPFAM" id="SSF52540">
    <property type="entry name" value="P-loop containing nucleoside triphosphate hydrolases"/>
    <property type="match status" value="1"/>
</dbReference>
<keyword evidence="6" id="KW-0742">SOS response</keyword>
<evidence type="ECO:0000313" key="7">
    <source>
        <dbReference type="EMBL" id="BBF65260.1"/>
    </source>
</evidence>
<dbReference type="GO" id="GO:0005737">
    <property type="term" value="C:cytoplasm"/>
    <property type="evidence" value="ECO:0007669"/>
    <property type="project" value="UniProtKB-SubCell"/>
</dbReference>
<dbReference type="NCBIfam" id="TIGR00611">
    <property type="entry name" value="recf"/>
    <property type="match status" value="1"/>
</dbReference>
<dbReference type="GO" id="GO:0003697">
    <property type="term" value="F:single-stranded DNA binding"/>
    <property type="evidence" value="ECO:0007669"/>
    <property type="project" value="UniProtKB-UniRule"/>
</dbReference>
<dbReference type="InterPro" id="IPR001238">
    <property type="entry name" value="DNA-binding_RecF"/>
</dbReference>
<dbReference type="Gene3D" id="3.40.50.300">
    <property type="entry name" value="P-loop containing nucleotide triphosphate hydrolases"/>
    <property type="match status" value="1"/>
</dbReference>